<dbReference type="InterPro" id="IPR002347">
    <property type="entry name" value="SDR_fam"/>
</dbReference>
<dbReference type="InterPro" id="IPR036291">
    <property type="entry name" value="NAD(P)-bd_dom_sf"/>
</dbReference>
<comment type="similarity">
    <text evidence="1">Belongs to the short-chain dehydrogenases/reductases (SDR) family.</text>
</comment>
<evidence type="ECO:0000313" key="4">
    <source>
        <dbReference type="Proteomes" id="UP001515500"/>
    </source>
</evidence>
<dbReference type="Proteomes" id="UP001515500">
    <property type="component" value="Chromosome 2"/>
</dbReference>
<dbReference type="SUPFAM" id="SSF51735">
    <property type="entry name" value="NAD(P)-binding Rossmann-fold domains"/>
    <property type="match status" value="1"/>
</dbReference>
<protein>
    <submittedName>
        <fullName evidence="5">(+)-neomenthol dehydrogenase-like</fullName>
    </submittedName>
</protein>
<dbReference type="GeneID" id="120273140"/>
<keyword evidence="2" id="KW-0521">NADP</keyword>
<organism evidence="4 5">
    <name type="scientific">Dioscorea cayennensis subsp. rotundata</name>
    <name type="common">White Guinea yam</name>
    <name type="synonym">Dioscorea rotundata</name>
    <dbReference type="NCBI Taxonomy" id="55577"/>
    <lineage>
        <taxon>Eukaryota</taxon>
        <taxon>Viridiplantae</taxon>
        <taxon>Streptophyta</taxon>
        <taxon>Embryophyta</taxon>
        <taxon>Tracheophyta</taxon>
        <taxon>Spermatophyta</taxon>
        <taxon>Magnoliopsida</taxon>
        <taxon>Liliopsida</taxon>
        <taxon>Dioscoreales</taxon>
        <taxon>Dioscoreaceae</taxon>
        <taxon>Dioscorea</taxon>
    </lineage>
</organism>
<dbReference type="GO" id="GO:0016020">
    <property type="term" value="C:membrane"/>
    <property type="evidence" value="ECO:0007669"/>
    <property type="project" value="TreeGrafter"/>
</dbReference>
<evidence type="ECO:0000256" key="1">
    <source>
        <dbReference type="ARBA" id="ARBA00006484"/>
    </source>
</evidence>
<name>A0AB40C7Y7_DIOCR</name>
<dbReference type="AlphaFoldDB" id="A0AB40C7Y7"/>
<dbReference type="GO" id="GO:0016491">
    <property type="term" value="F:oxidoreductase activity"/>
    <property type="evidence" value="ECO:0007669"/>
    <property type="project" value="UniProtKB-KW"/>
</dbReference>
<evidence type="ECO:0000256" key="3">
    <source>
        <dbReference type="ARBA" id="ARBA00023002"/>
    </source>
</evidence>
<accession>A0AB40C7Y7</accession>
<dbReference type="Gene3D" id="3.40.50.720">
    <property type="entry name" value="NAD(P)-binding Rossmann-like Domain"/>
    <property type="match status" value="1"/>
</dbReference>
<dbReference type="RefSeq" id="XP_039135722.1">
    <property type="nucleotide sequence ID" value="XM_039279788.1"/>
</dbReference>
<dbReference type="Pfam" id="PF00106">
    <property type="entry name" value="adh_short"/>
    <property type="match status" value="1"/>
</dbReference>
<proteinExistence type="inferred from homology"/>
<evidence type="ECO:0000313" key="5">
    <source>
        <dbReference type="RefSeq" id="XP_039135722.1"/>
    </source>
</evidence>
<reference evidence="5" key="1">
    <citation type="submission" date="2025-08" db="UniProtKB">
        <authorList>
            <consortium name="RefSeq"/>
        </authorList>
    </citation>
    <scope>IDENTIFICATION</scope>
</reference>
<keyword evidence="3" id="KW-0560">Oxidoreductase</keyword>
<dbReference type="PANTHER" id="PTHR43490:SF73">
    <property type="entry name" value="OS07G0685800 PROTEIN"/>
    <property type="match status" value="1"/>
</dbReference>
<sequence length="176" mass="20201">MHGFLQTFSDVLFHQLDVSDPASVLYLAQFIKTKFGRLDILVNNAAILEIELEPDATDLLKQVTDLYEMAKECLNINYYGTKSVTETLIPLLQLSLSPNIVNISALYGQLNFIHTKNIQKELSEVDDQTEEKIDQMLQKFLNDMKENKLEENEWPTQLAAYKVSEVALNTYKLKQI</sequence>
<keyword evidence="4" id="KW-1185">Reference proteome</keyword>
<dbReference type="PANTHER" id="PTHR43490">
    <property type="entry name" value="(+)-NEOMENTHOL DEHYDROGENASE"/>
    <property type="match status" value="1"/>
</dbReference>
<evidence type="ECO:0000256" key="2">
    <source>
        <dbReference type="ARBA" id="ARBA00022857"/>
    </source>
</evidence>
<gene>
    <name evidence="5" type="primary">LOC120273140</name>
</gene>